<protein>
    <submittedName>
        <fullName evidence="3">DNA mismatch repair protein MutT</fullName>
    </submittedName>
</protein>
<feature type="domain" description="Nudix hydrolase" evidence="2">
    <location>
        <begin position="32"/>
        <end position="119"/>
    </location>
</feature>
<dbReference type="CDD" id="cd04665">
    <property type="entry name" value="NUDIX_RppH"/>
    <property type="match status" value="1"/>
</dbReference>
<evidence type="ECO:0000259" key="2">
    <source>
        <dbReference type="Pfam" id="PF00293"/>
    </source>
</evidence>
<dbReference type="RefSeq" id="WP_038282381.1">
    <property type="nucleotide sequence ID" value="NZ_JPME01000018.1"/>
</dbReference>
<dbReference type="OrthoDB" id="9131041at2"/>
<dbReference type="SUPFAM" id="SSF55811">
    <property type="entry name" value="Nudix"/>
    <property type="match status" value="1"/>
</dbReference>
<dbReference type="InterPro" id="IPR015797">
    <property type="entry name" value="NUDIX_hydrolase-like_dom_sf"/>
</dbReference>
<reference evidence="3 4" key="1">
    <citation type="submission" date="2014-07" db="EMBL/GenBank/DDBJ databases">
        <title>Draft genome of Clostridium celerecrescens 152B isolated from sediments associated with methane hydrate from Krishna Godavari basin.</title>
        <authorList>
            <person name="Honkalas V.S."/>
            <person name="Dabir A.P."/>
            <person name="Arora P."/>
            <person name="Dhakephalkar P.K."/>
        </authorList>
    </citation>
    <scope>NUCLEOTIDE SEQUENCE [LARGE SCALE GENOMIC DNA]</scope>
    <source>
        <strain evidence="3 4">152B</strain>
    </source>
</reference>
<proteinExistence type="predicted"/>
<dbReference type="InterPro" id="IPR014078">
    <property type="entry name" value="Nudix_YtkD"/>
</dbReference>
<accession>A0A084JK11</accession>
<keyword evidence="1" id="KW-0378">Hydrolase</keyword>
<keyword evidence="4" id="KW-1185">Reference proteome</keyword>
<name>A0A084JK11_9FIRM</name>
<dbReference type="EMBL" id="JPME01000018">
    <property type="protein sequence ID" value="KEZ89295.1"/>
    <property type="molecule type" value="Genomic_DNA"/>
</dbReference>
<dbReference type="Proteomes" id="UP000028525">
    <property type="component" value="Unassembled WGS sequence"/>
</dbReference>
<evidence type="ECO:0000313" key="4">
    <source>
        <dbReference type="Proteomes" id="UP000028525"/>
    </source>
</evidence>
<evidence type="ECO:0000256" key="1">
    <source>
        <dbReference type="ARBA" id="ARBA00022801"/>
    </source>
</evidence>
<dbReference type="Gene3D" id="3.90.79.10">
    <property type="entry name" value="Nucleoside Triphosphate Pyrophosphohydrolase"/>
    <property type="match status" value="1"/>
</dbReference>
<dbReference type="AlphaFoldDB" id="A0A084JK11"/>
<dbReference type="STRING" id="29354.IO98_15040"/>
<organism evidence="3 4">
    <name type="scientific">Lacrimispora celerecrescens</name>
    <dbReference type="NCBI Taxonomy" id="29354"/>
    <lineage>
        <taxon>Bacteria</taxon>
        <taxon>Bacillati</taxon>
        <taxon>Bacillota</taxon>
        <taxon>Clostridia</taxon>
        <taxon>Lachnospirales</taxon>
        <taxon>Lachnospiraceae</taxon>
        <taxon>Lacrimispora</taxon>
    </lineage>
</organism>
<gene>
    <name evidence="3" type="ORF">IO98_15040</name>
</gene>
<dbReference type="Pfam" id="PF00293">
    <property type="entry name" value="NUDIX"/>
    <property type="match status" value="1"/>
</dbReference>
<sequence>MVKVTFYDSVEDHLLEYAVIASRYRNKWIFCKHKNRNTLEIPGGHREKGEDIVTTANRELYEETGAIEYILEPVSGYSVQNLDENEESSKESFGMLFYSEVKELGEIPPGFEIEKIRLLDEMPDSLTYPEIMPVLMDRILLCFLNGRVEKLQKQEI</sequence>
<comment type="caution">
    <text evidence="3">The sequence shown here is derived from an EMBL/GenBank/DDBJ whole genome shotgun (WGS) entry which is preliminary data.</text>
</comment>
<dbReference type="PROSITE" id="PS00893">
    <property type="entry name" value="NUDIX_BOX"/>
    <property type="match status" value="1"/>
</dbReference>
<dbReference type="GO" id="GO:0016787">
    <property type="term" value="F:hydrolase activity"/>
    <property type="evidence" value="ECO:0007669"/>
    <property type="project" value="UniProtKB-KW"/>
</dbReference>
<dbReference type="InterPro" id="IPR020084">
    <property type="entry name" value="NUDIX_hydrolase_CS"/>
</dbReference>
<dbReference type="InterPro" id="IPR000086">
    <property type="entry name" value="NUDIX_hydrolase_dom"/>
</dbReference>
<evidence type="ECO:0000313" key="3">
    <source>
        <dbReference type="EMBL" id="KEZ89295.1"/>
    </source>
</evidence>